<dbReference type="EMBL" id="FNKO01000001">
    <property type="protein sequence ID" value="SDQ34241.1"/>
    <property type="molecule type" value="Genomic_DNA"/>
</dbReference>
<dbReference type="RefSeq" id="WP_092521798.1">
    <property type="nucleotide sequence ID" value="NZ_FNKO01000001.1"/>
</dbReference>
<reference evidence="4" key="1">
    <citation type="submission" date="2016-10" db="EMBL/GenBank/DDBJ databases">
        <authorList>
            <person name="Varghese N."/>
            <person name="Submissions S."/>
        </authorList>
    </citation>
    <scope>NUCLEOTIDE SEQUENCE [LARGE SCALE GENOMIC DNA]</scope>
    <source>
        <strain evidence="4">DSM 45459</strain>
    </source>
</reference>
<dbReference type="STRING" id="995062.SAMN04489718_1392"/>
<organism evidence="3 4">
    <name type="scientific">Actinopolyspora saharensis</name>
    <dbReference type="NCBI Taxonomy" id="995062"/>
    <lineage>
        <taxon>Bacteria</taxon>
        <taxon>Bacillati</taxon>
        <taxon>Actinomycetota</taxon>
        <taxon>Actinomycetes</taxon>
        <taxon>Actinopolysporales</taxon>
        <taxon>Actinopolysporaceae</taxon>
        <taxon>Actinopolyspora</taxon>
    </lineage>
</organism>
<evidence type="ECO:0000313" key="3">
    <source>
        <dbReference type="EMBL" id="SDQ34241.1"/>
    </source>
</evidence>
<accession>A0A1H1A418</accession>
<feature type="region of interest" description="Disordered" evidence="1">
    <location>
        <begin position="1"/>
        <end position="23"/>
    </location>
</feature>
<evidence type="ECO:0000259" key="2">
    <source>
        <dbReference type="Pfam" id="PF11716"/>
    </source>
</evidence>
<dbReference type="InterPro" id="IPR017517">
    <property type="entry name" value="Maleyloyr_isom"/>
</dbReference>
<dbReference type="InterPro" id="IPR036527">
    <property type="entry name" value="SCP2_sterol-bd_dom_sf"/>
</dbReference>
<gene>
    <name evidence="3" type="ORF">SAMN04489718_1392</name>
</gene>
<feature type="compositionally biased region" description="Basic and acidic residues" evidence="1">
    <location>
        <begin position="10"/>
        <end position="23"/>
    </location>
</feature>
<keyword evidence="3" id="KW-0413">Isomerase</keyword>
<dbReference type="SUPFAM" id="SSF109854">
    <property type="entry name" value="DinB/YfiT-like putative metalloenzymes"/>
    <property type="match status" value="1"/>
</dbReference>
<dbReference type="GO" id="GO:0016853">
    <property type="term" value="F:isomerase activity"/>
    <property type="evidence" value="ECO:0007669"/>
    <property type="project" value="UniProtKB-KW"/>
</dbReference>
<dbReference type="OrthoDB" id="5118203at2"/>
<proteinExistence type="predicted"/>
<dbReference type="InterPro" id="IPR024344">
    <property type="entry name" value="MDMPI_metal-binding"/>
</dbReference>
<dbReference type="Pfam" id="PF11716">
    <property type="entry name" value="MDMPI_N"/>
    <property type="match status" value="1"/>
</dbReference>
<protein>
    <submittedName>
        <fullName evidence="3">Maleylpyruvate isomerase</fullName>
    </submittedName>
</protein>
<dbReference type="GO" id="GO:0046872">
    <property type="term" value="F:metal ion binding"/>
    <property type="evidence" value="ECO:0007669"/>
    <property type="project" value="InterPro"/>
</dbReference>
<dbReference type="Gene3D" id="3.30.1050.20">
    <property type="match status" value="1"/>
</dbReference>
<evidence type="ECO:0000256" key="1">
    <source>
        <dbReference type="SAM" id="MobiDB-lite"/>
    </source>
</evidence>
<dbReference type="Proteomes" id="UP000199301">
    <property type="component" value="Unassembled WGS sequence"/>
</dbReference>
<evidence type="ECO:0000313" key="4">
    <source>
        <dbReference type="Proteomes" id="UP000199301"/>
    </source>
</evidence>
<keyword evidence="4" id="KW-1185">Reference proteome</keyword>
<dbReference type="InterPro" id="IPR034660">
    <property type="entry name" value="DinB/YfiT-like"/>
</dbReference>
<dbReference type="AlphaFoldDB" id="A0A1H1A418"/>
<keyword evidence="3" id="KW-0670">Pyruvate</keyword>
<dbReference type="SUPFAM" id="SSF55718">
    <property type="entry name" value="SCP-like"/>
    <property type="match status" value="1"/>
</dbReference>
<dbReference type="Gene3D" id="1.20.120.450">
    <property type="entry name" value="dinb family like domain"/>
    <property type="match status" value="1"/>
</dbReference>
<sequence length="256" mass="27926">MAELESSAGRPRERTTTAHPRTHDLLAAVQGATNTLLETVGAMDEVSVHAPSSLPGWSRAHVISHLARNADGCVNLLTWARTGVEHPMYPSAADRDADIAEGSHRNHRLLFEDLAASSDRFFEAARTLPQEAWNSLVASVPGNPVPAHEVLRKRLLEVRVHMIDLDHGFGFEDMPRGDLERLLNDAVRQLGGRTDVPPLSVTIDFDDGNSTVWEIGAPHSQQYRVRGRAGTVLGWLLGRTAPGTLGDSAPELPPWL</sequence>
<feature type="domain" description="Mycothiol-dependent maleylpyruvate isomerase metal-binding" evidence="2">
    <location>
        <begin position="32"/>
        <end position="165"/>
    </location>
</feature>
<name>A0A1H1A418_9ACTN</name>
<dbReference type="NCBIfam" id="TIGR03083">
    <property type="entry name" value="maleylpyruvate isomerase family mycothiol-dependent enzyme"/>
    <property type="match status" value="1"/>
</dbReference>